<dbReference type="AlphaFoldDB" id="A0A7W7Q6R0"/>
<proteinExistence type="predicted"/>
<comment type="caution">
    <text evidence="2">The sequence shown here is derived from an EMBL/GenBank/DDBJ whole genome shotgun (WGS) entry which is preliminary data.</text>
</comment>
<gene>
    <name evidence="2" type="ORF">FHR82_004184</name>
</gene>
<accession>A0A7W7Q6R0</accession>
<sequence length="90" mass="9639">MSTRGPAAATRPGKIKYLRYYLIRDRVLRFAEHAIGGWAPTLRAAFLMMSVFVGVVVLVGITLGFEGALVGALVSGIALYRVGRSAASVR</sequence>
<keyword evidence="3" id="KW-1185">Reference proteome</keyword>
<evidence type="ECO:0000313" key="3">
    <source>
        <dbReference type="Proteomes" id="UP000520767"/>
    </source>
</evidence>
<reference evidence="2 3" key="1">
    <citation type="submission" date="2020-08" db="EMBL/GenBank/DDBJ databases">
        <title>Genomic Encyclopedia of Type Strains, Phase III (KMG-III): the genomes of soil and plant-associated and newly described type strains.</title>
        <authorList>
            <person name="Whitman W."/>
        </authorList>
    </citation>
    <scope>NUCLEOTIDE SEQUENCE [LARGE SCALE GENOMIC DNA]</scope>
    <source>
        <strain evidence="2 3">CECT 8960</strain>
    </source>
</reference>
<keyword evidence="1" id="KW-0472">Membrane</keyword>
<keyword evidence="1" id="KW-0812">Transmembrane</keyword>
<protein>
    <submittedName>
        <fullName evidence="2">Uncharacterized protein</fullName>
    </submittedName>
</protein>
<evidence type="ECO:0000313" key="2">
    <source>
        <dbReference type="EMBL" id="MBB4907942.1"/>
    </source>
</evidence>
<organism evidence="2 3">
    <name type="scientific">Actinophytocola algeriensis</name>
    <dbReference type="NCBI Taxonomy" id="1768010"/>
    <lineage>
        <taxon>Bacteria</taxon>
        <taxon>Bacillati</taxon>
        <taxon>Actinomycetota</taxon>
        <taxon>Actinomycetes</taxon>
        <taxon>Pseudonocardiales</taxon>
        <taxon>Pseudonocardiaceae</taxon>
    </lineage>
</organism>
<name>A0A7W7Q6R0_9PSEU</name>
<feature type="transmembrane region" description="Helical" evidence="1">
    <location>
        <begin position="47"/>
        <end position="80"/>
    </location>
</feature>
<dbReference type="EMBL" id="JACHJQ010000004">
    <property type="protein sequence ID" value="MBB4907942.1"/>
    <property type="molecule type" value="Genomic_DNA"/>
</dbReference>
<keyword evidence="1" id="KW-1133">Transmembrane helix</keyword>
<evidence type="ECO:0000256" key="1">
    <source>
        <dbReference type="SAM" id="Phobius"/>
    </source>
</evidence>
<dbReference type="Proteomes" id="UP000520767">
    <property type="component" value="Unassembled WGS sequence"/>
</dbReference>